<organism evidence="1 2">
    <name type="scientific">Nitratidesulfovibrio vulgaris (strain ATCC 29579 / DSM 644 / CCUG 34227 / NCIMB 8303 / VKM B-1760 / Hildenborough)</name>
    <name type="common">Desulfovibrio vulgaris</name>
    <dbReference type="NCBI Taxonomy" id="882"/>
    <lineage>
        <taxon>Bacteria</taxon>
        <taxon>Pseudomonadati</taxon>
        <taxon>Thermodesulfobacteriota</taxon>
        <taxon>Desulfovibrionia</taxon>
        <taxon>Desulfovibrionales</taxon>
        <taxon>Desulfovibrionaceae</taxon>
        <taxon>Nitratidesulfovibrio</taxon>
    </lineage>
</organism>
<dbReference type="PATRIC" id="fig|882.5.peg.2708"/>
<dbReference type="eggNOG" id="COG1216">
    <property type="taxonomic scope" value="Bacteria"/>
</dbReference>
<evidence type="ECO:0008006" key="3">
    <source>
        <dbReference type="Google" id="ProtNLM"/>
    </source>
</evidence>
<dbReference type="EnsemblBacteria" id="AAS97462">
    <property type="protein sequence ID" value="AAS97462"/>
    <property type="gene ID" value="DVU_2991"/>
</dbReference>
<proteinExistence type="predicted"/>
<evidence type="ECO:0000313" key="1">
    <source>
        <dbReference type="EMBL" id="AAS97462.1"/>
    </source>
</evidence>
<dbReference type="Proteomes" id="UP000002194">
    <property type="component" value="Chromosome"/>
</dbReference>
<reference evidence="1 2" key="1">
    <citation type="journal article" date="2004" name="Nat. Biotechnol.">
        <title>The genome sequence of the anaerobic, sulfate-reducing bacterium Desulfovibrio vulgaris Hildenborough.</title>
        <authorList>
            <person name="Heidelberg J.F."/>
            <person name="Seshadri R."/>
            <person name="Haveman S.A."/>
            <person name="Hemme C.L."/>
            <person name="Paulsen I.T."/>
            <person name="Kolonay J.F."/>
            <person name="Eisen J.A."/>
            <person name="Ward N."/>
            <person name="Methe B."/>
            <person name="Brinkac L.M."/>
            <person name="Daugherty S.C."/>
            <person name="Deboy R.T."/>
            <person name="Dodson R.J."/>
            <person name="Durkin A.S."/>
            <person name="Madupu R."/>
            <person name="Nelson W.C."/>
            <person name="Sullivan S.A."/>
            <person name="Fouts D."/>
            <person name="Haft D.H."/>
            <person name="Selengut J."/>
            <person name="Peterson J.D."/>
            <person name="Davidsen T.M."/>
            <person name="Zafar N."/>
            <person name="Zhou L."/>
            <person name="Radune D."/>
            <person name="Dimitrov G."/>
            <person name="Hance M."/>
            <person name="Tran K."/>
            <person name="Khouri H."/>
            <person name="Gill J."/>
            <person name="Utterback T.R."/>
            <person name="Feldblyum T.V."/>
            <person name="Wall J.D."/>
            <person name="Voordouw G."/>
            <person name="Fraser C.M."/>
        </authorList>
    </citation>
    <scope>NUCLEOTIDE SEQUENCE [LARGE SCALE GENOMIC DNA]</scope>
    <source>
        <strain evidence="2">ATCC 29579 / DSM 644 / NCIMB 8303 / VKM B-1760 / Hildenborough</strain>
    </source>
</reference>
<keyword evidence="2" id="KW-1185">Reference proteome</keyword>
<dbReference type="HOGENOM" id="CLU_065108_0_0_7"/>
<dbReference type="InterPro" id="IPR029044">
    <property type="entry name" value="Nucleotide-diphossugar_trans"/>
</dbReference>
<dbReference type="Gene3D" id="3.90.550.10">
    <property type="entry name" value="Spore Coat Polysaccharide Biosynthesis Protein SpsA, Chain A"/>
    <property type="match status" value="1"/>
</dbReference>
<dbReference type="PaxDb" id="882-DVU_2991"/>
<dbReference type="KEGG" id="dvu:DVU_2991"/>
<accession>Q726W5</accession>
<name>Q726W5_NITV2</name>
<dbReference type="EMBL" id="AE017285">
    <property type="protein sequence ID" value="AAS97462.1"/>
    <property type="molecule type" value="Genomic_DNA"/>
</dbReference>
<dbReference type="SUPFAM" id="SSF53448">
    <property type="entry name" value="Nucleotide-diphospho-sugar transferases"/>
    <property type="match status" value="1"/>
</dbReference>
<sequence length="363" mass="40646">MHVQPPPAPATQRQASSARLKPLPPVHAWLPETCGTHRASSTLHTRYPATHATGTRCVPTTAPRQPRGIRGFGMKDMILIILTSHRKDCFSICLYNLEKYTDLDRFSRVYVLANAVDTEHKVIISSFERRHRNVESIHFGPRGLEHTVRTEGLVLALHRHSLVVKLDEDVFVTPGWLEGMLRAYKNNAADNVALVSALVPNNQIGKICLAEALQRHFPQGFSTTVRRDPVHQNPDYATWIWHRVLRGDLRDTRCPIIRSGIPQRFDGALNINCILFDSRITERVLPFTSGDEQAINDALVQNGLFGLMTTEAVAHHYSFGPQQAQMDSMIGTQRVALAFGMDTRRTSPYRHPPVATTHPVGAA</sequence>
<protein>
    <recommendedName>
        <fullName evidence="3">Glycosyl transferase family 2</fullName>
    </recommendedName>
</protein>
<gene>
    <name evidence="1" type="ordered locus">DVU_2991</name>
</gene>
<dbReference type="AlphaFoldDB" id="Q726W5"/>
<evidence type="ECO:0000313" key="2">
    <source>
        <dbReference type="Proteomes" id="UP000002194"/>
    </source>
</evidence>
<dbReference type="STRING" id="882.DVU_2991"/>
<dbReference type="OrthoDB" id="5445668at2"/>